<organism evidence="1 2">
    <name type="scientific">Populus trichocarpa</name>
    <name type="common">Western balsam poplar</name>
    <name type="synonym">Populus balsamifera subsp. trichocarpa</name>
    <dbReference type="NCBI Taxonomy" id="3694"/>
    <lineage>
        <taxon>Eukaryota</taxon>
        <taxon>Viridiplantae</taxon>
        <taxon>Streptophyta</taxon>
        <taxon>Embryophyta</taxon>
        <taxon>Tracheophyta</taxon>
        <taxon>Spermatophyta</taxon>
        <taxon>Magnoliopsida</taxon>
        <taxon>eudicotyledons</taxon>
        <taxon>Gunneridae</taxon>
        <taxon>Pentapetalae</taxon>
        <taxon>rosids</taxon>
        <taxon>fabids</taxon>
        <taxon>Malpighiales</taxon>
        <taxon>Salicaceae</taxon>
        <taxon>Saliceae</taxon>
        <taxon>Populus</taxon>
    </lineage>
</organism>
<name>A0A2K2C4Z7_POPTR</name>
<evidence type="ECO:0000313" key="2">
    <source>
        <dbReference type="Proteomes" id="UP000006729"/>
    </source>
</evidence>
<dbReference type="GO" id="GO:0005096">
    <property type="term" value="F:GTPase activator activity"/>
    <property type="evidence" value="ECO:0007669"/>
    <property type="project" value="InterPro"/>
</dbReference>
<dbReference type="InterPro" id="IPR045700">
    <property type="entry name" value="Rab3GAP1"/>
</dbReference>
<dbReference type="PANTHER" id="PTHR21422:SF9">
    <property type="entry name" value="RAB3 GTPASE-ACTIVATING PROTEIN CATALYTIC SUBUNIT"/>
    <property type="match status" value="1"/>
</dbReference>
<keyword evidence="2" id="KW-1185">Reference proteome</keyword>
<evidence type="ECO:0000313" key="1">
    <source>
        <dbReference type="EMBL" id="PNT57094.1"/>
    </source>
</evidence>
<protein>
    <submittedName>
        <fullName evidence="1">Uncharacterized protein</fullName>
    </submittedName>
</protein>
<proteinExistence type="predicted"/>
<dbReference type="PANTHER" id="PTHR21422">
    <property type="entry name" value="RAB3 GTPASE-ACTIVATING PROTEIN CATALYTIC SUBUNIT"/>
    <property type="match status" value="1"/>
</dbReference>
<accession>A0A2K2C4Z7</accession>
<dbReference type="InParanoid" id="A0A2K2C4Z7"/>
<gene>
    <name evidence="1" type="ORF">POPTR_001G280900</name>
</gene>
<dbReference type="Proteomes" id="UP000006729">
    <property type="component" value="Chromosome 1"/>
</dbReference>
<sequence>MEEQLYHTIASTLKPLHIEASANETTEDLRRLCVIFEHVEKLLTLAVSLHRKFMQAPCLSEAIFTDYHNFYLPRMGTGSTGLLDVDEKRFSSRTRDISDVYMWNLDDLHVALSVTSCD</sequence>
<dbReference type="AlphaFoldDB" id="A0A2K2C4Z7"/>
<dbReference type="EMBL" id="CM009290">
    <property type="protein sequence ID" value="PNT57094.1"/>
    <property type="molecule type" value="Genomic_DNA"/>
</dbReference>
<dbReference type="STRING" id="3694.A0A2K2C4Z7"/>
<reference evidence="1 2" key="1">
    <citation type="journal article" date="2006" name="Science">
        <title>The genome of black cottonwood, Populus trichocarpa (Torr. &amp; Gray).</title>
        <authorList>
            <person name="Tuskan G.A."/>
            <person name="Difazio S."/>
            <person name="Jansson S."/>
            <person name="Bohlmann J."/>
            <person name="Grigoriev I."/>
            <person name="Hellsten U."/>
            <person name="Putnam N."/>
            <person name="Ralph S."/>
            <person name="Rombauts S."/>
            <person name="Salamov A."/>
            <person name="Schein J."/>
            <person name="Sterck L."/>
            <person name="Aerts A."/>
            <person name="Bhalerao R.R."/>
            <person name="Bhalerao R.P."/>
            <person name="Blaudez D."/>
            <person name="Boerjan W."/>
            <person name="Brun A."/>
            <person name="Brunner A."/>
            <person name="Busov V."/>
            <person name="Campbell M."/>
            <person name="Carlson J."/>
            <person name="Chalot M."/>
            <person name="Chapman J."/>
            <person name="Chen G.L."/>
            <person name="Cooper D."/>
            <person name="Coutinho P.M."/>
            <person name="Couturier J."/>
            <person name="Covert S."/>
            <person name="Cronk Q."/>
            <person name="Cunningham R."/>
            <person name="Davis J."/>
            <person name="Degroeve S."/>
            <person name="Dejardin A."/>
            <person name="Depamphilis C."/>
            <person name="Detter J."/>
            <person name="Dirks B."/>
            <person name="Dubchak I."/>
            <person name="Duplessis S."/>
            <person name="Ehlting J."/>
            <person name="Ellis B."/>
            <person name="Gendler K."/>
            <person name="Goodstein D."/>
            <person name="Gribskov M."/>
            <person name="Grimwood J."/>
            <person name="Groover A."/>
            <person name="Gunter L."/>
            <person name="Hamberger B."/>
            <person name="Heinze B."/>
            <person name="Helariutta Y."/>
            <person name="Henrissat B."/>
            <person name="Holligan D."/>
            <person name="Holt R."/>
            <person name="Huang W."/>
            <person name="Islam-Faridi N."/>
            <person name="Jones S."/>
            <person name="Jones-Rhoades M."/>
            <person name="Jorgensen R."/>
            <person name="Joshi C."/>
            <person name="Kangasjarvi J."/>
            <person name="Karlsson J."/>
            <person name="Kelleher C."/>
            <person name="Kirkpatrick R."/>
            <person name="Kirst M."/>
            <person name="Kohler A."/>
            <person name="Kalluri U."/>
            <person name="Larimer F."/>
            <person name="Leebens-Mack J."/>
            <person name="Leple J.C."/>
            <person name="Locascio P."/>
            <person name="Lou Y."/>
            <person name="Lucas S."/>
            <person name="Martin F."/>
            <person name="Montanini B."/>
            <person name="Napoli C."/>
            <person name="Nelson D.R."/>
            <person name="Nelson C."/>
            <person name="Nieminen K."/>
            <person name="Nilsson O."/>
            <person name="Pereda V."/>
            <person name="Peter G."/>
            <person name="Philippe R."/>
            <person name="Pilate G."/>
            <person name="Poliakov A."/>
            <person name="Razumovskaya J."/>
            <person name="Richardson P."/>
            <person name="Rinaldi C."/>
            <person name="Ritland K."/>
            <person name="Rouze P."/>
            <person name="Ryaboy D."/>
            <person name="Schmutz J."/>
            <person name="Schrader J."/>
            <person name="Segerman B."/>
            <person name="Shin H."/>
            <person name="Siddiqui A."/>
            <person name="Sterky F."/>
            <person name="Terry A."/>
            <person name="Tsai C.J."/>
            <person name="Uberbacher E."/>
            <person name="Unneberg P."/>
            <person name="Vahala J."/>
            <person name="Wall K."/>
            <person name="Wessler S."/>
            <person name="Yang G."/>
            <person name="Yin T."/>
            <person name="Douglas C."/>
            <person name="Marra M."/>
            <person name="Sandberg G."/>
            <person name="Van de Peer Y."/>
            <person name="Rokhsar D."/>
        </authorList>
    </citation>
    <scope>NUCLEOTIDE SEQUENCE [LARGE SCALE GENOMIC DNA]</scope>
    <source>
        <strain evidence="2">cv. Nisqually</strain>
    </source>
</reference>